<comment type="function">
    <text evidence="10">Cell wall formation. Catalyzes the transfer of a GlcNAc subunit on undecaprenyl-pyrophosphoryl-MurNAc-pentapeptide (lipid intermediate I) to form undecaprenyl-pyrophosphoryl-MurNAc-(pentapeptide)GlcNAc (lipid intermediate II).</text>
</comment>
<dbReference type="Pfam" id="PF04101">
    <property type="entry name" value="Glyco_tran_28_C"/>
    <property type="match status" value="1"/>
</dbReference>
<dbReference type="Proteomes" id="UP000824140">
    <property type="component" value="Unassembled WGS sequence"/>
</dbReference>
<keyword evidence="5 10" id="KW-0133">Cell shape</keyword>
<dbReference type="EMBL" id="DVJN01000094">
    <property type="protein sequence ID" value="HIS92325.1"/>
    <property type="molecule type" value="Genomic_DNA"/>
</dbReference>
<dbReference type="GO" id="GO:0005975">
    <property type="term" value="P:carbohydrate metabolic process"/>
    <property type="evidence" value="ECO:0007669"/>
    <property type="project" value="InterPro"/>
</dbReference>
<comment type="subcellular location">
    <subcellularLocation>
        <location evidence="10">Cell membrane</location>
        <topology evidence="10">Peripheral membrane protein</topology>
        <orientation evidence="10">Cytoplasmic side</orientation>
    </subcellularLocation>
</comment>
<comment type="pathway">
    <text evidence="10">Cell wall biogenesis; peptidoglycan biosynthesis.</text>
</comment>
<dbReference type="GO" id="GO:0051301">
    <property type="term" value="P:cell division"/>
    <property type="evidence" value="ECO:0007669"/>
    <property type="project" value="UniProtKB-KW"/>
</dbReference>
<dbReference type="CDD" id="cd03785">
    <property type="entry name" value="GT28_MurG"/>
    <property type="match status" value="1"/>
</dbReference>
<dbReference type="GO" id="GO:0071555">
    <property type="term" value="P:cell wall organization"/>
    <property type="evidence" value="ECO:0007669"/>
    <property type="project" value="UniProtKB-KW"/>
</dbReference>
<evidence type="ECO:0000256" key="3">
    <source>
        <dbReference type="ARBA" id="ARBA00022676"/>
    </source>
</evidence>
<evidence type="ECO:0000259" key="12">
    <source>
        <dbReference type="Pfam" id="PF04101"/>
    </source>
</evidence>
<dbReference type="AlphaFoldDB" id="A0A9D1G0P3"/>
<dbReference type="GO" id="GO:0008360">
    <property type="term" value="P:regulation of cell shape"/>
    <property type="evidence" value="ECO:0007669"/>
    <property type="project" value="UniProtKB-KW"/>
</dbReference>
<evidence type="ECO:0000256" key="8">
    <source>
        <dbReference type="ARBA" id="ARBA00023306"/>
    </source>
</evidence>
<evidence type="ECO:0000259" key="11">
    <source>
        <dbReference type="Pfam" id="PF03033"/>
    </source>
</evidence>
<comment type="similarity">
    <text evidence="10">Belongs to the glycosyltransferase 28 family. MurG subfamily.</text>
</comment>
<keyword evidence="7 10" id="KW-0472">Membrane</keyword>
<dbReference type="EC" id="2.4.1.227" evidence="10"/>
<dbReference type="Pfam" id="PF03033">
    <property type="entry name" value="Glyco_transf_28"/>
    <property type="match status" value="1"/>
</dbReference>
<evidence type="ECO:0000256" key="5">
    <source>
        <dbReference type="ARBA" id="ARBA00022960"/>
    </source>
</evidence>
<feature type="binding site" evidence="10">
    <location>
        <position position="164"/>
    </location>
    <ligand>
        <name>UDP-N-acetyl-alpha-D-glucosamine</name>
        <dbReference type="ChEBI" id="CHEBI:57705"/>
    </ligand>
</feature>
<proteinExistence type="inferred from homology"/>
<comment type="caution">
    <text evidence="10">Lacks conserved residue(s) required for the propagation of feature annotation.</text>
</comment>
<evidence type="ECO:0000313" key="14">
    <source>
        <dbReference type="Proteomes" id="UP000824140"/>
    </source>
</evidence>
<evidence type="ECO:0000256" key="2">
    <source>
        <dbReference type="ARBA" id="ARBA00022618"/>
    </source>
</evidence>
<evidence type="ECO:0000256" key="1">
    <source>
        <dbReference type="ARBA" id="ARBA00022475"/>
    </source>
</evidence>
<keyword evidence="8 10" id="KW-0131">Cell cycle</keyword>
<comment type="catalytic activity">
    <reaction evidence="10">
        <text>di-trans,octa-cis-undecaprenyl diphospho-N-acetyl-alpha-D-muramoyl-L-alanyl-D-glutamyl-meso-2,6-diaminopimeloyl-D-alanyl-D-alanine + UDP-N-acetyl-alpha-D-glucosamine = di-trans,octa-cis-undecaprenyl diphospho-[N-acetyl-alpha-D-glucosaminyl-(1-&gt;4)]-N-acetyl-alpha-D-muramoyl-L-alanyl-D-glutamyl-meso-2,6-diaminopimeloyl-D-alanyl-D-alanine + UDP + H(+)</text>
        <dbReference type="Rhea" id="RHEA:31227"/>
        <dbReference type="ChEBI" id="CHEBI:15378"/>
        <dbReference type="ChEBI" id="CHEBI:57705"/>
        <dbReference type="ChEBI" id="CHEBI:58223"/>
        <dbReference type="ChEBI" id="CHEBI:61387"/>
        <dbReference type="ChEBI" id="CHEBI:61388"/>
        <dbReference type="EC" id="2.4.1.227"/>
    </reaction>
</comment>
<keyword evidence="4 10" id="KW-0808">Transferase</keyword>
<organism evidence="13 14">
    <name type="scientific">Candidatus Alectryocaccomicrobium excrementavium</name>
    <dbReference type="NCBI Taxonomy" id="2840668"/>
    <lineage>
        <taxon>Bacteria</taxon>
        <taxon>Bacillati</taxon>
        <taxon>Bacillota</taxon>
        <taxon>Clostridia</taxon>
        <taxon>Candidatus Alectryocaccomicrobium</taxon>
    </lineage>
</organism>
<feature type="binding site" evidence="10">
    <location>
        <position position="194"/>
    </location>
    <ligand>
        <name>UDP-N-acetyl-alpha-D-glucosamine</name>
        <dbReference type="ChEBI" id="CHEBI:57705"/>
    </ligand>
</feature>
<feature type="binding site" evidence="10">
    <location>
        <begin position="11"/>
        <end position="13"/>
    </location>
    <ligand>
        <name>UDP-N-acetyl-alpha-D-glucosamine</name>
        <dbReference type="ChEBI" id="CHEBI:57705"/>
    </ligand>
</feature>
<feature type="binding site" evidence="10">
    <location>
        <position position="289"/>
    </location>
    <ligand>
        <name>UDP-N-acetyl-alpha-D-glucosamine</name>
        <dbReference type="ChEBI" id="CHEBI:57705"/>
    </ligand>
</feature>
<feature type="domain" description="Glycosyltransferase family 28 N-terminal" evidence="11">
    <location>
        <begin position="4"/>
        <end position="141"/>
    </location>
</feature>
<dbReference type="InterPro" id="IPR007235">
    <property type="entry name" value="Glyco_trans_28_C"/>
</dbReference>
<protein>
    <recommendedName>
        <fullName evidence="10">UDP-N-acetylglucosamine--N-acetylmuramyl-(pentapeptide) pyrophosphoryl-undecaprenol N-acetylglucosamine transferase</fullName>
        <ecNumber evidence="10">2.4.1.227</ecNumber>
    </recommendedName>
    <alternativeName>
        <fullName evidence="10">Undecaprenyl-PP-MurNAc-pentapeptide-UDPGlcNAc GlcNAc transferase</fullName>
    </alternativeName>
</protein>
<accession>A0A9D1G0P3</accession>
<dbReference type="InterPro" id="IPR006009">
    <property type="entry name" value="GlcNAc_MurG"/>
</dbReference>
<name>A0A9D1G0P3_9FIRM</name>
<feature type="domain" description="Glycosyl transferase family 28 C-terminal" evidence="12">
    <location>
        <begin position="188"/>
        <end position="335"/>
    </location>
</feature>
<dbReference type="GO" id="GO:0009252">
    <property type="term" value="P:peptidoglycan biosynthetic process"/>
    <property type="evidence" value="ECO:0007669"/>
    <property type="project" value="UniProtKB-UniRule"/>
</dbReference>
<keyword evidence="2 10" id="KW-0132">Cell division</keyword>
<reference evidence="13" key="1">
    <citation type="submission" date="2020-10" db="EMBL/GenBank/DDBJ databases">
        <authorList>
            <person name="Gilroy R."/>
        </authorList>
    </citation>
    <scope>NUCLEOTIDE SEQUENCE</scope>
    <source>
        <strain evidence="13">13766</strain>
    </source>
</reference>
<dbReference type="NCBIfam" id="NF009102">
    <property type="entry name" value="PRK12446.1"/>
    <property type="match status" value="1"/>
</dbReference>
<dbReference type="PANTHER" id="PTHR21015:SF27">
    <property type="entry name" value="UDP-N-ACETYLGLUCOSAMINE--N-ACETYLMURAMYL-(PENTAPEPTIDE) PYROPHOSPHORYL-UNDECAPRENOL N-ACETYLGLUCOSAMINE TRANSFERASE"/>
    <property type="match status" value="1"/>
</dbReference>
<sequence>MKRIILTGGGTAGHVTPNLALIPRLQAAGWEIHYVGTENGIEKRLVEKVPGVYYHAVASGKLRRYFDLKNFTDPFRVIKGAAQAAALVHKLHPDVVFSKGGFVSVPVVYGAQVNGVPVVIHESDMTPGLANRLSTPFARIVLCAFPETAEHAGRKARYAGLPIRPEIFSGSREEGLRLFGFQPDMPVMMVVGGSSGAVAINKAVREALPRLTESFQVLHICGAGHLSEPHEGTAHYCQREYLSEELPHAYQMADVIVSRAGANALCELLALRKPALLIPYPKTASRGDQLANAAAFEKRGLCRVLKQEDLTADALCERVVETYRDRGMLIERMEHEALPDGLENAIKAIEEAAKKKHNC</sequence>
<gene>
    <name evidence="10" type="primary">murG</name>
    <name evidence="13" type="ORF">IAA84_04830</name>
</gene>
<evidence type="ECO:0000256" key="7">
    <source>
        <dbReference type="ARBA" id="ARBA00023136"/>
    </source>
</evidence>
<dbReference type="InterPro" id="IPR004276">
    <property type="entry name" value="GlycoTrans_28_N"/>
</dbReference>
<keyword evidence="1 10" id="KW-1003">Cell membrane</keyword>
<dbReference type="NCBIfam" id="TIGR01133">
    <property type="entry name" value="murG"/>
    <property type="match status" value="1"/>
</dbReference>
<dbReference type="HAMAP" id="MF_00033">
    <property type="entry name" value="MurG"/>
    <property type="match status" value="1"/>
</dbReference>
<keyword evidence="9 10" id="KW-0961">Cell wall biogenesis/degradation</keyword>
<dbReference type="GO" id="GO:0005886">
    <property type="term" value="C:plasma membrane"/>
    <property type="evidence" value="ECO:0007669"/>
    <property type="project" value="UniProtKB-SubCell"/>
</dbReference>
<keyword evidence="3 10" id="KW-0328">Glycosyltransferase</keyword>
<evidence type="ECO:0000256" key="10">
    <source>
        <dbReference type="HAMAP-Rule" id="MF_00033"/>
    </source>
</evidence>
<comment type="caution">
    <text evidence="13">The sequence shown here is derived from an EMBL/GenBank/DDBJ whole genome shotgun (WGS) entry which is preliminary data.</text>
</comment>
<keyword evidence="6 10" id="KW-0573">Peptidoglycan synthesis</keyword>
<evidence type="ECO:0000256" key="9">
    <source>
        <dbReference type="ARBA" id="ARBA00023316"/>
    </source>
</evidence>
<dbReference type="PANTHER" id="PTHR21015">
    <property type="entry name" value="UDP-N-ACETYLGLUCOSAMINE--N-ACETYLMURAMYL-(PENTAPEPTIDE) PYROPHOSPHORYL-UNDECAPRENOL N-ACETYLGLUCOSAMINE TRANSFERASE 1"/>
    <property type="match status" value="1"/>
</dbReference>
<evidence type="ECO:0000256" key="4">
    <source>
        <dbReference type="ARBA" id="ARBA00022679"/>
    </source>
</evidence>
<reference evidence="13" key="2">
    <citation type="journal article" date="2021" name="PeerJ">
        <title>Extensive microbial diversity within the chicken gut microbiome revealed by metagenomics and culture.</title>
        <authorList>
            <person name="Gilroy R."/>
            <person name="Ravi A."/>
            <person name="Getino M."/>
            <person name="Pursley I."/>
            <person name="Horton D.L."/>
            <person name="Alikhan N.F."/>
            <person name="Baker D."/>
            <person name="Gharbi K."/>
            <person name="Hall N."/>
            <person name="Watson M."/>
            <person name="Adriaenssens E.M."/>
            <person name="Foster-Nyarko E."/>
            <person name="Jarju S."/>
            <person name="Secka A."/>
            <person name="Antonio M."/>
            <person name="Oren A."/>
            <person name="Chaudhuri R.R."/>
            <person name="La Ragione R."/>
            <person name="Hildebrand F."/>
            <person name="Pallen M.J."/>
        </authorList>
    </citation>
    <scope>NUCLEOTIDE SEQUENCE</scope>
    <source>
        <strain evidence="13">13766</strain>
    </source>
</reference>
<dbReference type="SUPFAM" id="SSF53756">
    <property type="entry name" value="UDP-Glycosyltransferase/glycogen phosphorylase"/>
    <property type="match status" value="1"/>
</dbReference>
<dbReference type="Gene3D" id="3.40.50.2000">
    <property type="entry name" value="Glycogen Phosphorylase B"/>
    <property type="match status" value="2"/>
</dbReference>
<evidence type="ECO:0000313" key="13">
    <source>
        <dbReference type="EMBL" id="HIS92325.1"/>
    </source>
</evidence>
<evidence type="ECO:0000256" key="6">
    <source>
        <dbReference type="ARBA" id="ARBA00022984"/>
    </source>
</evidence>
<dbReference type="GO" id="GO:0050511">
    <property type="term" value="F:undecaprenyldiphospho-muramoylpentapeptide beta-N-acetylglucosaminyltransferase activity"/>
    <property type="evidence" value="ECO:0007669"/>
    <property type="project" value="UniProtKB-UniRule"/>
</dbReference>